<accession>A0A0E4FYE9</accession>
<protein>
    <submittedName>
        <fullName evidence="1">Uncharacterized protein</fullName>
    </submittedName>
</protein>
<reference evidence="1 2" key="1">
    <citation type="submission" date="2014-11" db="EMBL/GenBank/DDBJ databases">
        <title>Symbiosis island explosion on the genome of extra-slow-growing strains of soybean bradyrhizobia with massive insertion sequences.</title>
        <authorList>
            <person name="Iida T."/>
            <person name="Minamisawa K."/>
        </authorList>
    </citation>
    <scope>NUCLEOTIDE SEQUENCE [LARGE SCALE GENOMIC DNA]</scope>
    <source>
        <strain evidence="1 2">NK6</strain>
    </source>
</reference>
<organism evidence="1 2">
    <name type="scientific">Bradyrhizobium diazoefficiens</name>
    <dbReference type="NCBI Taxonomy" id="1355477"/>
    <lineage>
        <taxon>Bacteria</taxon>
        <taxon>Pseudomonadati</taxon>
        <taxon>Pseudomonadota</taxon>
        <taxon>Alphaproteobacteria</taxon>
        <taxon>Hyphomicrobiales</taxon>
        <taxon>Nitrobacteraceae</taxon>
        <taxon>Bradyrhizobium</taxon>
    </lineage>
</organism>
<dbReference type="EMBL" id="AP014685">
    <property type="protein sequence ID" value="BAR61941.1"/>
    <property type="molecule type" value="Genomic_DNA"/>
</dbReference>
<dbReference type="AlphaFoldDB" id="A0A0E4FYE9"/>
<dbReference type="Proteomes" id="UP000063308">
    <property type="component" value="Chromosome"/>
</dbReference>
<evidence type="ECO:0000313" key="2">
    <source>
        <dbReference type="Proteomes" id="UP000063308"/>
    </source>
</evidence>
<sequence length="115" mass="13279">MASPSIIPADRLDRDMYLVLEDFSSGPAWRETDEDRTDYRTLISDLLTGQYEHPLRVVAFNPLEGWSRDASEDVAKELEQRVAEGHEVTETVREFIERFTGRPIGVQLLLPLREF</sequence>
<evidence type="ECO:0000313" key="1">
    <source>
        <dbReference type="EMBL" id="BAR61941.1"/>
    </source>
</evidence>
<name>A0A0E4FYE9_9BRAD</name>
<proteinExistence type="predicted"/>
<gene>
    <name evidence="1" type="ORF">NK6_8794</name>
</gene>